<dbReference type="AlphaFoldDB" id="A0A2S8HC98"/>
<evidence type="ECO:0000259" key="7">
    <source>
        <dbReference type="SMART" id="SM00387"/>
    </source>
</evidence>
<name>A0A2S8HC98_9PSED</name>
<comment type="catalytic activity">
    <reaction evidence="1">
        <text>ATP + protein L-histidine = ADP + protein N-phospho-L-histidine.</text>
        <dbReference type="EC" id="2.7.13.3"/>
    </reaction>
</comment>
<dbReference type="Pfam" id="PF02518">
    <property type="entry name" value="HATPase_c"/>
    <property type="match status" value="1"/>
</dbReference>
<comment type="caution">
    <text evidence="8">The sequence shown here is derived from an EMBL/GenBank/DDBJ whole genome shotgun (WGS) entry which is preliminary data.</text>
</comment>
<keyword evidence="5" id="KW-0418">Kinase</keyword>
<dbReference type="GO" id="GO:0004673">
    <property type="term" value="F:protein histidine kinase activity"/>
    <property type="evidence" value="ECO:0007669"/>
    <property type="project" value="UniProtKB-EC"/>
</dbReference>
<feature type="domain" description="Histidine kinase/HSP90-like ATPase" evidence="7">
    <location>
        <begin position="586"/>
        <end position="711"/>
    </location>
</feature>
<organism evidence="8 9">
    <name type="scientific">Pseudomonas frederiksbergensis</name>
    <dbReference type="NCBI Taxonomy" id="104087"/>
    <lineage>
        <taxon>Bacteria</taxon>
        <taxon>Pseudomonadati</taxon>
        <taxon>Pseudomonadota</taxon>
        <taxon>Gammaproteobacteria</taxon>
        <taxon>Pseudomonadales</taxon>
        <taxon>Pseudomonadaceae</taxon>
        <taxon>Pseudomonas</taxon>
    </lineage>
</organism>
<dbReference type="SUPFAM" id="SSF55874">
    <property type="entry name" value="ATPase domain of HSP90 chaperone/DNA topoisomerase II/histidine kinase"/>
    <property type="match status" value="2"/>
</dbReference>
<evidence type="ECO:0000256" key="6">
    <source>
        <dbReference type="ARBA" id="ARBA00023012"/>
    </source>
</evidence>
<dbReference type="EMBL" id="PUIN01000015">
    <property type="protein sequence ID" value="PQP00065.1"/>
    <property type="molecule type" value="Genomic_DNA"/>
</dbReference>
<keyword evidence="3" id="KW-0597">Phosphoprotein</keyword>
<protein>
    <recommendedName>
        <fullName evidence="2">histidine kinase</fullName>
        <ecNumber evidence="2">2.7.13.3</ecNumber>
    </recommendedName>
</protein>
<reference evidence="8 9" key="1">
    <citation type="submission" date="2018-02" db="EMBL/GenBank/DDBJ databases">
        <title>Draft genome sequencing of Pseudomonas frederiksbergensis 11-D3.</title>
        <authorList>
            <person name="Zheng B.-X."/>
        </authorList>
    </citation>
    <scope>NUCLEOTIDE SEQUENCE [LARGE SCALE GENOMIC DNA]</scope>
    <source>
        <strain evidence="8 9">11-D3</strain>
    </source>
</reference>
<dbReference type="Pfam" id="PF13589">
    <property type="entry name" value="HATPase_c_3"/>
    <property type="match status" value="1"/>
</dbReference>
<dbReference type="Proteomes" id="UP000239687">
    <property type="component" value="Unassembled WGS sequence"/>
</dbReference>
<dbReference type="InterPro" id="IPR003594">
    <property type="entry name" value="HATPase_dom"/>
</dbReference>
<dbReference type="InterPro" id="IPR050980">
    <property type="entry name" value="2C_sensor_his_kinase"/>
</dbReference>
<dbReference type="Gene3D" id="3.30.565.10">
    <property type="entry name" value="Histidine kinase-like ATPase, C-terminal domain"/>
    <property type="match status" value="2"/>
</dbReference>
<keyword evidence="6" id="KW-0902">Two-component regulatory system</keyword>
<proteinExistence type="predicted"/>
<accession>A0A2S8HC98</accession>
<evidence type="ECO:0000256" key="3">
    <source>
        <dbReference type="ARBA" id="ARBA00022553"/>
    </source>
</evidence>
<evidence type="ECO:0000256" key="1">
    <source>
        <dbReference type="ARBA" id="ARBA00000085"/>
    </source>
</evidence>
<evidence type="ECO:0000313" key="8">
    <source>
        <dbReference type="EMBL" id="PQP00065.1"/>
    </source>
</evidence>
<dbReference type="PANTHER" id="PTHR44936:SF9">
    <property type="entry name" value="SENSOR PROTEIN CREC"/>
    <property type="match status" value="1"/>
</dbReference>
<evidence type="ECO:0000256" key="5">
    <source>
        <dbReference type="ARBA" id="ARBA00022777"/>
    </source>
</evidence>
<gene>
    <name evidence="8" type="ORF">C5612_24275</name>
</gene>
<dbReference type="RefSeq" id="WP_105346387.1">
    <property type="nucleotide sequence ID" value="NZ_PUIN01000015.1"/>
</dbReference>
<evidence type="ECO:0000256" key="4">
    <source>
        <dbReference type="ARBA" id="ARBA00022679"/>
    </source>
</evidence>
<dbReference type="PANTHER" id="PTHR44936">
    <property type="entry name" value="SENSOR PROTEIN CREC"/>
    <property type="match status" value="1"/>
</dbReference>
<evidence type="ECO:0000256" key="2">
    <source>
        <dbReference type="ARBA" id="ARBA00012438"/>
    </source>
</evidence>
<dbReference type="GO" id="GO:0000160">
    <property type="term" value="P:phosphorelay signal transduction system"/>
    <property type="evidence" value="ECO:0007669"/>
    <property type="project" value="UniProtKB-KW"/>
</dbReference>
<evidence type="ECO:0000313" key="9">
    <source>
        <dbReference type="Proteomes" id="UP000239687"/>
    </source>
</evidence>
<sequence length="711" mass="80662">MESSHQLKVQSHILRLLGDQLIGHDRLAVFELVKNSYDADASKVSVTLDLHATTPSITILDNGTGMSFDTLINAWLEIGTDSKRSKNGKKRSLEFNRKPLGEKGVGRLAVQKLGKILKLVTKQKDGYEYEFTIDWDILISSSKYLDNNMQIKIIKNEVAKHFKSSHGTFIEITSLHNTDWTRRDIRDLYRLVKSLSNPFSTNDSFNVELNIPGREDDISDLPDVEDMLGNALWKFIFRIDKHGNFRYAYIFNPPRFKNLKPTFKRFTEKLPLTPEDKDDLANKATDRRNKNIFLTPDELNGIGPITGRIYAFLQSSEVLKMMGNSQQLKNWLLAQSGVRVYRDQIRVFNYGEPGDDWLRLNTRRINTPGGKFGTNSIVSYINLSLEQSSNLQEKTNREGFDENESYKMLRRITLSVFERFENRHSSDRTSIDMAIKGEGVTPPFEQAIEKIKKTASKHKLQAEIGPALTSIKNELDRYREVMTASGVAAMNINLAFHEMVHGVDRIVYQLEKNVNPEAIQKTVTHLRSLLATFKPLLKKEKTKSLPAEELTKRVLAMHEHRFPRHEIVLSNRTSDSGEGINFNVKGPINLIIGALSNIVDNAIYWSRYRKERDGGELDAAILIISTWDAELKEGIIAVIDNGPGFQLPEEAIGKPFATTKTGGMGLGLYYARLVMESIQGKLLICPASDLREDLNFSDNYDGSAVVLQFKD</sequence>
<dbReference type="InterPro" id="IPR036890">
    <property type="entry name" value="HATPase_C_sf"/>
</dbReference>
<dbReference type="SMART" id="SM00387">
    <property type="entry name" value="HATPase_c"/>
    <property type="match status" value="1"/>
</dbReference>
<keyword evidence="4" id="KW-0808">Transferase</keyword>
<dbReference type="EC" id="2.7.13.3" evidence="2"/>